<keyword evidence="13 22" id="KW-0732">Signal</keyword>
<dbReference type="PANTHER" id="PTHR12067:SF5">
    <property type="entry name" value="PODOCALYXIN"/>
    <property type="match status" value="1"/>
</dbReference>
<gene>
    <name evidence="24" type="primary">Podxl</name>
</gene>
<feature type="compositionally biased region" description="Pro residues" evidence="20">
    <location>
        <begin position="249"/>
        <end position="258"/>
    </location>
</feature>
<evidence type="ECO:0000256" key="13">
    <source>
        <dbReference type="ARBA" id="ARBA00022729"/>
    </source>
</evidence>
<accession>A0A6P6E0A4</accession>
<feature type="signal peptide" evidence="22">
    <location>
        <begin position="1"/>
        <end position="22"/>
    </location>
</feature>
<evidence type="ECO:0000256" key="19">
    <source>
        <dbReference type="ARBA" id="ARBA00031141"/>
    </source>
</evidence>
<dbReference type="OrthoDB" id="9948358at2759"/>
<sequence>MRAALALSVLLLVLRSPLPSLSENNTTVHSSSTAASMTPTTKPVTSSASANQSSSSPVPMSTDVSAPKELSNLPATDHGNGLENELNKTNTVSPSSDLSGTGASTTGNSQNGTSSNPTTPAATTKPETTSNRNVDPATTHIVTTSGIPPTTSAFLKTIASTPSLASAENSTTHISHLAASAATVISRTSPQGQDSPLTASNNSSLIPVPSLSHITQTMLTTQIPVDVSIRTQQTSSMQPTSQVVGSPVPRSPAPPSPLYPSTGTAQRVDSTAGTVTTTSVKGPPGFSTVLASPGPSIPAELWSFGNKTVRCESLQEPMDKLLILNWTSERTNSEANLGGSHCNKSLLNEKLVTLLCQTAKDNFNPGQDNCTVLLGPVPDSHAVAVKHISIHTNLLPTDVYKSLKDQWDELKELGVSDMRLGDDHPSETLDDRYSMPLIITIVCMASFLLLVAALYGCCHQRFSQRKDQNSHLDSATPIPGSQPWLHTSRSRKNISMPSFLALQREPDLWISQRLTEELQTVENGYHDNPTLEVMETSSEMQEKKVVNLNGELGDSWIVPLDNLSKDDLDEEEDTHL</sequence>
<dbReference type="GO" id="GO:0022408">
    <property type="term" value="P:negative regulation of cell-cell adhesion"/>
    <property type="evidence" value="ECO:0007669"/>
    <property type="project" value="TreeGrafter"/>
</dbReference>
<reference evidence="24" key="1">
    <citation type="submission" date="2025-08" db="UniProtKB">
        <authorList>
            <consortium name="RefSeq"/>
        </authorList>
    </citation>
    <scope>IDENTIFICATION</scope>
</reference>
<comment type="function">
    <text evidence="1">Involved in the regulation of both adhesion and cell morphology and cancer progression. Functions as an anti-adhesive molecule that maintains an open filtration pathway between neighboring foot processes in the podocyte by charge repulsion. Acts as a pro-adhesive molecule, enhancing the adherence of cells to immobilized ligands, increasing the rate of migration and cell-cell contacts in an integrin-dependent manner. Induces the formation of apical actin-dependent microvilli. Involved in the formation of a preapical plasma membrane subdomain to set up initial epithelial polarization and the apical lumen formation during renal tubulogenesis. Plays a role in cancer development and aggressiveness by inducing cell migration and invasion through its interaction with the actin-binding protein EZR. Affects EZR-dependent signaling events, leading to increased activities of the MAPK and PI3K pathways in cancer cells.</text>
</comment>
<dbReference type="RefSeq" id="XP_023565627.1">
    <property type="nucleotide sequence ID" value="XM_023709859.1"/>
</dbReference>
<evidence type="ECO:0000256" key="5">
    <source>
        <dbReference type="ARBA" id="ARBA00004466"/>
    </source>
</evidence>
<dbReference type="GO" id="GO:0016477">
    <property type="term" value="P:cell migration"/>
    <property type="evidence" value="ECO:0007669"/>
    <property type="project" value="InterPro"/>
</dbReference>
<comment type="subcellular location">
    <subcellularLocation>
        <location evidence="3">Apical cell membrane</location>
    </subcellularLocation>
    <subcellularLocation>
        <location evidence="7">Cell projection</location>
        <location evidence="7">Filopodium</location>
    </subcellularLocation>
    <subcellularLocation>
        <location evidence="8">Cell projection</location>
        <location evidence="8">Lamellipodium</location>
    </subcellularLocation>
    <subcellularLocation>
        <location evidence="2">Cell projection</location>
        <location evidence="2">Microvillus</location>
    </subcellularLocation>
    <subcellularLocation>
        <location evidence="5">Cell projection</location>
        <location evidence="5">Ruffle</location>
    </subcellularLocation>
    <subcellularLocation>
        <location evidence="4">Membrane raft</location>
    </subcellularLocation>
    <subcellularLocation>
        <location evidence="6">Membrane</location>
        <topology evidence="6">Single-pass type I membrane protein</topology>
    </subcellularLocation>
</comment>
<evidence type="ECO:0000256" key="1">
    <source>
        <dbReference type="ARBA" id="ARBA00003167"/>
    </source>
</evidence>
<name>A0A6P6E0A4_OCTDE</name>
<dbReference type="InterPro" id="IPR017403">
    <property type="entry name" value="PODXL"/>
</dbReference>
<keyword evidence="12 21" id="KW-0812">Transmembrane</keyword>
<protein>
    <recommendedName>
        <fullName evidence="10">Podocalyxin</fullName>
    </recommendedName>
    <alternativeName>
        <fullName evidence="19">Podocalyxin-like protein 1</fullName>
    </alternativeName>
</protein>
<evidence type="ECO:0000256" key="21">
    <source>
        <dbReference type="SAM" id="Phobius"/>
    </source>
</evidence>
<keyword evidence="16 21" id="KW-0472">Membrane</keyword>
<dbReference type="FunCoup" id="A0A6P6E0A4">
    <property type="interactions" value="103"/>
</dbReference>
<dbReference type="CTD" id="5420"/>
<dbReference type="AlphaFoldDB" id="A0A6P6E0A4"/>
<feature type="compositionally biased region" description="Polar residues" evidence="20">
    <location>
        <begin position="140"/>
        <end position="150"/>
    </location>
</feature>
<evidence type="ECO:0000313" key="23">
    <source>
        <dbReference type="Proteomes" id="UP000515203"/>
    </source>
</evidence>
<feature type="compositionally biased region" description="Polar residues" evidence="20">
    <location>
        <begin position="87"/>
        <end position="98"/>
    </location>
</feature>
<evidence type="ECO:0000256" key="9">
    <source>
        <dbReference type="ARBA" id="ARBA00007029"/>
    </source>
</evidence>
<evidence type="ECO:0000256" key="16">
    <source>
        <dbReference type="ARBA" id="ARBA00023136"/>
    </source>
</evidence>
<feature type="compositionally biased region" description="Low complexity" evidence="20">
    <location>
        <begin position="30"/>
        <end position="65"/>
    </location>
</feature>
<evidence type="ECO:0000256" key="14">
    <source>
        <dbReference type="ARBA" id="ARBA00022889"/>
    </source>
</evidence>
<dbReference type="GO" id="GO:0031528">
    <property type="term" value="C:microvillus membrane"/>
    <property type="evidence" value="ECO:0007669"/>
    <property type="project" value="TreeGrafter"/>
</dbReference>
<feature type="transmembrane region" description="Helical" evidence="21">
    <location>
        <begin position="433"/>
        <end position="456"/>
    </location>
</feature>
<feature type="region of interest" description="Disordered" evidence="20">
    <location>
        <begin position="20"/>
        <end position="150"/>
    </location>
</feature>
<dbReference type="GO" id="GO:0033634">
    <property type="term" value="P:positive regulation of cell-cell adhesion mediated by integrin"/>
    <property type="evidence" value="ECO:0007669"/>
    <property type="project" value="TreeGrafter"/>
</dbReference>
<evidence type="ECO:0000256" key="20">
    <source>
        <dbReference type="SAM" id="MobiDB-lite"/>
    </source>
</evidence>
<keyword evidence="17" id="KW-0325">Glycoprotein</keyword>
<dbReference type="InterPro" id="IPR013836">
    <property type="entry name" value="CD34/Podocalyxin"/>
</dbReference>
<keyword evidence="14" id="KW-0130">Cell adhesion</keyword>
<evidence type="ECO:0000313" key="24">
    <source>
        <dbReference type="RefSeq" id="XP_023565627.1"/>
    </source>
</evidence>
<evidence type="ECO:0000256" key="4">
    <source>
        <dbReference type="ARBA" id="ARBA00004285"/>
    </source>
</evidence>
<dbReference type="GO" id="GO:0030027">
    <property type="term" value="C:lamellipodium"/>
    <property type="evidence" value="ECO:0007669"/>
    <property type="project" value="UniProtKB-SubCell"/>
</dbReference>
<dbReference type="Proteomes" id="UP000515203">
    <property type="component" value="Unplaced"/>
</dbReference>
<dbReference type="GO" id="GO:0030175">
    <property type="term" value="C:filopodium"/>
    <property type="evidence" value="ECO:0007669"/>
    <property type="project" value="UniProtKB-SubCell"/>
</dbReference>
<feature type="region of interest" description="Disordered" evidence="20">
    <location>
        <begin position="232"/>
        <end position="268"/>
    </location>
</feature>
<dbReference type="GO" id="GO:0001726">
    <property type="term" value="C:ruffle"/>
    <property type="evidence" value="ECO:0007669"/>
    <property type="project" value="UniProtKB-SubCell"/>
</dbReference>
<evidence type="ECO:0000256" key="17">
    <source>
        <dbReference type="ARBA" id="ARBA00023180"/>
    </source>
</evidence>
<evidence type="ECO:0000256" key="2">
    <source>
        <dbReference type="ARBA" id="ARBA00004105"/>
    </source>
</evidence>
<dbReference type="Pfam" id="PF06365">
    <property type="entry name" value="CD34_antigen"/>
    <property type="match status" value="2"/>
</dbReference>
<keyword evidence="23" id="KW-1185">Reference proteome</keyword>
<feature type="chain" id="PRO_5028477498" description="Podocalyxin" evidence="22">
    <location>
        <begin position="23"/>
        <end position="576"/>
    </location>
</feature>
<keyword evidence="15 21" id="KW-1133">Transmembrane helix</keyword>
<dbReference type="PANTHER" id="PTHR12067">
    <property type="entry name" value="PODOCALYXIN"/>
    <property type="match status" value="1"/>
</dbReference>
<dbReference type="GO" id="GO:0007155">
    <property type="term" value="P:cell adhesion"/>
    <property type="evidence" value="ECO:0007669"/>
    <property type="project" value="UniProtKB-KW"/>
</dbReference>
<feature type="compositionally biased region" description="Low complexity" evidence="20">
    <location>
        <begin position="99"/>
        <end position="130"/>
    </location>
</feature>
<keyword evidence="11" id="KW-1003">Cell membrane</keyword>
<feature type="compositionally biased region" description="Low complexity" evidence="20">
    <location>
        <begin position="232"/>
        <end position="248"/>
    </location>
</feature>
<dbReference type="GO" id="GO:0016324">
    <property type="term" value="C:apical plasma membrane"/>
    <property type="evidence" value="ECO:0007669"/>
    <property type="project" value="UniProtKB-SubCell"/>
</dbReference>
<evidence type="ECO:0000256" key="22">
    <source>
        <dbReference type="SAM" id="SignalP"/>
    </source>
</evidence>
<evidence type="ECO:0000256" key="15">
    <source>
        <dbReference type="ARBA" id="ARBA00022989"/>
    </source>
</evidence>
<organism evidence="23 24">
    <name type="scientific">Octodon degus</name>
    <name type="common">Degu</name>
    <name type="synonym">Sciurus degus</name>
    <dbReference type="NCBI Taxonomy" id="10160"/>
    <lineage>
        <taxon>Eukaryota</taxon>
        <taxon>Metazoa</taxon>
        <taxon>Chordata</taxon>
        <taxon>Craniata</taxon>
        <taxon>Vertebrata</taxon>
        <taxon>Euteleostomi</taxon>
        <taxon>Mammalia</taxon>
        <taxon>Eutheria</taxon>
        <taxon>Euarchontoglires</taxon>
        <taxon>Glires</taxon>
        <taxon>Rodentia</taxon>
        <taxon>Hystricomorpha</taxon>
        <taxon>Octodontidae</taxon>
        <taxon>Octodon</taxon>
    </lineage>
</organism>
<dbReference type="GO" id="GO:0032534">
    <property type="term" value="P:regulation of microvillus assembly"/>
    <property type="evidence" value="ECO:0007669"/>
    <property type="project" value="TreeGrafter"/>
</dbReference>
<evidence type="ECO:0000256" key="8">
    <source>
        <dbReference type="ARBA" id="ARBA00004510"/>
    </source>
</evidence>
<proteinExistence type="inferred from homology"/>
<evidence type="ECO:0000256" key="11">
    <source>
        <dbReference type="ARBA" id="ARBA00022475"/>
    </source>
</evidence>
<evidence type="ECO:0000256" key="12">
    <source>
        <dbReference type="ARBA" id="ARBA00022692"/>
    </source>
</evidence>
<dbReference type="InParanoid" id="A0A6P6E0A4"/>
<comment type="similarity">
    <text evidence="9">Belongs to the podocalyxin family.</text>
</comment>
<dbReference type="GeneID" id="101574849"/>
<evidence type="ECO:0000256" key="6">
    <source>
        <dbReference type="ARBA" id="ARBA00004479"/>
    </source>
</evidence>
<dbReference type="GO" id="GO:0045121">
    <property type="term" value="C:membrane raft"/>
    <property type="evidence" value="ECO:0007669"/>
    <property type="project" value="UniProtKB-SubCell"/>
</dbReference>
<evidence type="ECO:0000256" key="3">
    <source>
        <dbReference type="ARBA" id="ARBA00004221"/>
    </source>
</evidence>
<evidence type="ECO:0000256" key="10">
    <source>
        <dbReference type="ARBA" id="ARBA00017371"/>
    </source>
</evidence>
<keyword evidence="18" id="KW-0966">Cell projection</keyword>
<evidence type="ECO:0000256" key="18">
    <source>
        <dbReference type="ARBA" id="ARBA00023273"/>
    </source>
</evidence>
<evidence type="ECO:0000256" key="7">
    <source>
        <dbReference type="ARBA" id="ARBA00004486"/>
    </source>
</evidence>